<dbReference type="PIRSF" id="PIRSF002889">
    <property type="entry name" value="Rod_FlgB"/>
    <property type="match status" value="1"/>
</dbReference>
<sequence>MLNKMTERLDFQSEALLLRAERQRTIASNIANADTPGYVARDFNFREALLAATSGPKPMTLASTTAPAHIPLQPQMTDEALKAKLGYSLNSQPSLDNNTVDLDRERANFVDNAVRYEATLRFINGQAKTMLSAIQGQ</sequence>
<evidence type="ECO:0000256" key="5">
    <source>
        <dbReference type="ARBA" id="ARBA00024934"/>
    </source>
</evidence>
<comment type="similarity">
    <text evidence="2 6">Belongs to the flagella basal body rod proteins family.</text>
</comment>
<keyword evidence="8" id="KW-0966">Cell projection</keyword>
<evidence type="ECO:0000313" key="9">
    <source>
        <dbReference type="Proteomes" id="UP001561046"/>
    </source>
</evidence>
<evidence type="ECO:0000259" key="7">
    <source>
        <dbReference type="Pfam" id="PF00460"/>
    </source>
</evidence>
<comment type="subunit">
    <text evidence="6">The basal body constitutes a major portion of the flagellar organelle and consists of a number of rings mounted on a central rod.</text>
</comment>
<evidence type="ECO:0000256" key="3">
    <source>
        <dbReference type="ARBA" id="ARBA00014376"/>
    </source>
</evidence>
<keyword evidence="8" id="KW-0969">Cilium</keyword>
<keyword evidence="9" id="KW-1185">Reference proteome</keyword>
<dbReference type="PANTHER" id="PTHR30435">
    <property type="entry name" value="FLAGELLAR PROTEIN"/>
    <property type="match status" value="1"/>
</dbReference>
<comment type="caution">
    <text evidence="8">The sequence shown here is derived from an EMBL/GenBank/DDBJ whole genome shotgun (WGS) entry which is preliminary data.</text>
</comment>
<gene>
    <name evidence="8" type="primary">flgB</name>
    <name evidence="8" type="ORF">AB6724_04545</name>
</gene>
<dbReference type="InterPro" id="IPR001444">
    <property type="entry name" value="Flag_bb_rod_N"/>
</dbReference>
<dbReference type="PANTHER" id="PTHR30435:SF12">
    <property type="entry name" value="FLAGELLAR BASAL BODY ROD PROTEIN FLGB"/>
    <property type="match status" value="1"/>
</dbReference>
<evidence type="ECO:0000256" key="6">
    <source>
        <dbReference type="PIRNR" id="PIRNR002889"/>
    </source>
</evidence>
<dbReference type="Proteomes" id="UP001561046">
    <property type="component" value="Unassembled WGS sequence"/>
</dbReference>
<comment type="function">
    <text evidence="5 6">Structural component of flagellum, the bacterial motility apparatus. Part of the rod structure of flagellar basal body.</text>
</comment>
<feature type="domain" description="Flagellar basal body rod protein N-terminal" evidence="7">
    <location>
        <begin position="9"/>
        <end position="38"/>
    </location>
</feature>
<dbReference type="Pfam" id="PF00460">
    <property type="entry name" value="Flg_bb_rod"/>
    <property type="match status" value="1"/>
</dbReference>
<dbReference type="InterPro" id="IPR006300">
    <property type="entry name" value="FlgB"/>
</dbReference>
<name>A0ABV3ZRA0_9BURK</name>
<proteinExistence type="inferred from homology"/>
<protein>
    <recommendedName>
        <fullName evidence="3 6">Flagellar basal body rod protein FlgB</fullName>
    </recommendedName>
</protein>
<organism evidence="8 9">
    <name type="scientific">Comamonas guangdongensis</name>
    <dbReference type="NCBI Taxonomy" id="510515"/>
    <lineage>
        <taxon>Bacteria</taxon>
        <taxon>Pseudomonadati</taxon>
        <taxon>Pseudomonadota</taxon>
        <taxon>Betaproteobacteria</taxon>
        <taxon>Burkholderiales</taxon>
        <taxon>Comamonadaceae</taxon>
        <taxon>Comamonas</taxon>
    </lineage>
</organism>
<evidence type="ECO:0000256" key="2">
    <source>
        <dbReference type="ARBA" id="ARBA00009677"/>
    </source>
</evidence>
<reference evidence="8 9" key="1">
    <citation type="journal article" date="2013" name="Int. J. Syst. Evol. Microbiol.">
        <title>Comamonas guangdongensis sp. nov., isolated from subterranean forest sediment, and emended description of the genus Comamonas.</title>
        <authorList>
            <person name="Zhang J."/>
            <person name="Wang Y."/>
            <person name="Zhou S."/>
            <person name="Wu C."/>
            <person name="He J."/>
            <person name="Li F."/>
        </authorList>
    </citation>
    <scope>NUCLEOTIDE SEQUENCE [LARGE SCALE GENOMIC DNA]</scope>
    <source>
        <strain evidence="8 9">CCTCC AB2011133</strain>
    </source>
</reference>
<dbReference type="EMBL" id="JBFYGN010000004">
    <property type="protein sequence ID" value="MEX8192107.1"/>
    <property type="molecule type" value="Genomic_DNA"/>
</dbReference>
<dbReference type="RefSeq" id="WP_369337327.1">
    <property type="nucleotide sequence ID" value="NZ_JBFYGN010000004.1"/>
</dbReference>
<evidence type="ECO:0000313" key="8">
    <source>
        <dbReference type="EMBL" id="MEX8192107.1"/>
    </source>
</evidence>
<dbReference type="NCBIfam" id="TIGR01396">
    <property type="entry name" value="FlgB"/>
    <property type="match status" value="1"/>
</dbReference>
<evidence type="ECO:0000256" key="4">
    <source>
        <dbReference type="ARBA" id="ARBA00023143"/>
    </source>
</evidence>
<comment type="subcellular location">
    <subcellularLocation>
        <location evidence="1 6">Bacterial flagellum basal body</location>
    </subcellularLocation>
</comment>
<accession>A0ABV3ZRA0</accession>
<keyword evidence="8" id="KW-0282">Flagellum</keyword>
<dbReference type="PROSITE" id="PS00588">
    <property type="entry name" value="FLAGELLA_BB_ROD"/>
    <property type="match status" value="1"/>
</dbReference>
<dbReference type="InterPro" id="IPR019776">
    <property type="entry name" value="Flagellar_basal_body_rod_CS"/>
</dbReference>
<evidence type="ECO:0000256" key="1">
    <source>
        <dbReference type="ARBA" id="ARBA00004117"/>
    </source>
</evidence>
<keyword evidence="4 6" id="KW-0975">Bacterial flagellum</keyword>